<reference evidence="2" key="2">
    <citation type="submission" date="2023-02" db="EMBL/GenBank/DDBJ databases">
        <authorList>
            <consortium name="DOE Joint Genome Institute"/>
            <person name="Mondo S.J."/>
            <person name="Chang Y."/>
            <person name="Wang Y."/>
            <person name="Ahrendt S."/>
            <person name="Andreopoulos W."/>
            <person name="Barry K."/>
            <person name="Beard J."/>
            <person name="Benny G.L."/>
            <person name="Blankenship S."/>
            <person name="Bonito G."/>
            <person name="Cuomo C."/>
            <person name="Desiro A."/>
            <person name="Gervers K.A."/>
            <person name="Hundley H."/>
            <person name="Kuo A."/>
            <person name="LaButti K."/>
            <person name="Lang B.F."/>
            <person name="Lipzen A."/>
            <person name="O'Donnell K."/>
            <person name="Pangilinan J."/>
            <person name="Reynolds N."/>
            <person name="Sandor L."/>
            <person name="Smith M.W."/>
            <person name="Tsang A."/>
            <person name="Grigoriev I.V."/>
            <person name="Stajich J.E."/>
            <person name="Spatafora J.W."/>
        </authorList>
    </citation>
    <scope>NUCLEOTIDE SEQUENCE</scope>
    <source>
        <strain evidence="2">RSA 2281</strain>
    </source>
</reference>
<comment type="caution">
    <text evidence="2">The sequence shown here is derived from an EMBL/GenBank/DDBJ whole genome shotgun (WGS) entry which is preliminary data.</text>
</comment>
<proteinExistence type="predicted"/>
<organism evidence="2 3">
    <name type="scientific">Phascolomyces articulosus</name>
    <dbReference type="NCBI Taxonomy" id="60185"/>
    <lineage>
        <taxon>Eukaryota</taxon>
        <taxon>Fungi</taxon>
        <taxon>Fungi incertae sedis</taxon>
        <taxon>Mucoromycota</taxon>
        <taxon>Mucoromycotina</taxon>
        <taxon>Mucoromycetes</taxon>
        <taxon>Mucorales</taxon>
        <taxon>Lichtheimiaceae</taxon>
        <taxon>Phascolomyces</taxon>
    </lineage>
</organism>
<feature type="region of interest" description="Disordered" evidence="1">
    <location>
        <begin position="305"/>
        <end position="337"/>
    </location>
</feature>
<name>A0AAD5PJD4_9FUNG</name>
<protein>
    <recommendedName>
        <fullName evidence="4">TPR-like protein</fullName>
    </recommendedName>
</protein>
<evidence type="ECO:0008006" key="4">
    <source>
        <dbReference type="Google" id="ProtNLM"/>
    </source>
</evidence>
<dbReference type="GO" id="GO:0048264">
    <property type="term" value="P:determination of ventral identity"/>
    <property type="evidence" value="ECO:0007669"/>
    <property type="project" value="TreeGrafter"/>
</dbReference>
<dbReference type="SUPFAM" id="SSF48452">
    <property type="entry name" value="TPR-like"/>
    <property type="match status" value="2"/>
</dbReference>
<evidence type="ECO:0000256" key="1">
    <source>
        <dbReference type="SAM" id="MobiDB-lite"/>
    </source>
</evidence>
<evidence type="ECO:0000313" key="2">
    <source>
        <dbReference type="EMBL" id="KAI9278625.1"/>
    </source>
</evidence>
<dbReference type="AlphaFoldDB" id="A0AAD5PJD4"/>
<sequence>MASNYTVADLIPRIQQNIDSMEYPMAYAFCNKALELEPKNPDILEVTGQVEMELEMFAEARQHMLDAIEQNPHSGYSKYMYLGQLSVEKEAIEAFEKGVHIMVKERQQLTDGTDEARDLSSKIASALCSMTEIYLTDCCFEPEAEQKCEEYLSQAQQSDPENAEVYQLLASVRLSQTRNEDAQAALQKSMELWIQKEHGDPAIPIYDSRLALVRLLLELNMYEYAFTVLEGLQKENDQVVDLWYLYGWTYYCLGEDEQRSSEERQGHWEDARDCLETSVKLYQVIGSDDEAMLEHAHELIASINQVVPPSAPEEEVVVGPNDEADYEDDDDDDAMEM</sequence>
<dbReference type="EMBL" id="JAIXMP010000001">
    <property type="protein sequence ID" value="KAI9278625.1"/>
    <property type="molecule type" value="Genomic_DNA"/>
</dbReference>
<dbReference type="Gene3D" id="1.25.40.10">
    <property type="entry name" value="Tetratricopeptide repeat domain"/>
    <property type="match status" value="2"/>
</dbReference>
<feature type="compositionally biased region" description="Acidic residues" evidence="1">
    <location>
        <begin position="312"/>
        <end position="337"/>
    </location>
</feature>
<reference evidence="2" key="1">
    <citation type="journal article" date="2022" name="IScience">
        <title>Evolution of zygomycete secretomes and the origins of terrestrial fungal ecologies.</title>
        <authorList>
            <person name="Chang Y."/>
            <person name="Wang Y."/>
            <person name="Mondo S."/>
            <person name="Ahrendt S."/>
            <person name="Andreopoulos W."/>
            <person name="Barry K."/>
            <person name="Beard J."/>
            <person name="Benny G.L."/>
            <person name="Blankenship S."/>
            <person name="Bonito G."/>
            <person name="Cuomo C."/>
            <person name="Desiro A."/>
            <person name="Gervers K.A."/>
            <person name="Hundley H."/>
            <person name="Kuo A."/>
            <person name="LaButti K."/>
            <person name="Lang B.F."/>
            <person name="Lipzen A."/>
            <person name="O'Donnell K."/>
            <person name="Pangilinan J."/>
            <person name="Reynolds N."/>
            <person name="Sandor L."/>
            <person name="Smith M.E."/>
            <person name="Tsang A."/>
            <person name="Grigoriev I.V."/>
            <person name="Stajich J.E."/>
            <person name="Spatafora J.W."/>
        </authorList>
    </citation>
    <scope>NUCLEOTIDE SEQUENCE</scope>
    <source>
        <strain evidence="2">RSA 2281</strain>
    </source>
</reference>
<dbReference type="GO" id="GO:0016020">
    <property type="term" value="C:membrane"/>
    <property type="evidence" value="ECO:0007669"/>
    <property type="project" value="TreeGrafter"/>
</dbReference>
<dbReference type="Proteomes" id="UP001209540">
    <property type="component" value="Unassembled WGS sequence"/>
</dbReference>
<dbReference type="PANTHER" id="PTHR28654:SF1">
    <property type="entry name" value="AXIN INTERACTOR, DORSALIZATION-ASSOCIATED PROTEIN"/>
    <property type="match status" value="1"/>
</dbReference>
<keyword evidence="3" id="KW-1185">Reference proteome</keyword>
<gene>
    <name evidence="2" type="ORF">BDA99DRAFT_492664</name>
</gene>
<accession>A0AAD5PJD4</accession>
<evidence type="ECO:0000313" key="3">
    <source>
        <dbReference type="Proteomes" id="UP001209540"/>
    </source>
</evidence>
<dbReference type="InterPro" id="IPR011990">
    <property type="entry name" value="TPR-like_helical_dom_sf"/>
</dbReference>
<dbReference type="PANTHER" id="PTHR28654">
    <property type="entry name" value="AXIN INTERACTOR, DORSALIZATION-ASSOCIATED PROTEIN"/>
    <property type="match status" value="1"/>
</dbReference>
<dbReference type="CDD" id="cd24142">
    <property type="entry name" value="ACL4-like"/>
    <property type="match status" value="1"/>
</dbReference>
<dbReference type="GO" id="GO:0035091">
    <property type="term" value="F:phosphatidylinositol binding"/>
    <property type="evidence" value="ECO:0007669"/>
    <property type="project" value="TreeGrafter"/>
</dbReference>